<sequence length="178" mass="20299">MTEEISLKEKRFNKLITVISIAIPLVVALLFGYKIPNAKPLSFLPPIYAGINGLTAILLIAAVVAIKNGRQLIHQRLMTTNIILSALFLVMYVAYHMTSETTIFGDEGPIKFIYYFILMTHIVLSISVIPLVLITYSKVYLDDFEAHRQWAKYTFPIWLYVAITGVLVYIMISPYYPY</sequence>
<gene>
    <name evidence="2" type="ORF">D2V08_08920</name>
</gene>
<feature type="transmembrane region" description="Helical" evidence="1">
    <location>
        <begin position="47"/>
        <end position="66"/>
    </location>
</feature>
<keyword evidence="1" id="KW-0472">Membrane</keyword>
<dbReference type="AlphaFoldDB" id="A0A3A1N9Y3"/>
<evidence type="ECO:0000313" key="2">
    <source>
        <dbReference type="EMBL" id="RIV35457.1"/>
    </source>
</evidence>
<dbReference type="EMBL" id="QXFH01000070">
    <property type="protein sequence ID" value="RIV35457.1"/>
    <property type="molecule type" value="Genomic_DNA"/>
</dbReference>
<keyword evidence="1" id="KW-1133">Transmembrane helix</keyword>
<dbReference type="PANTHER" id="PTHR37692:SF1">
    <property type="entry name" value="DUF420 DOMAIN-CONTAINING PROTEIN"/>
    <property type="match status" value="1"/>
</dbReference>
<feature type="transmembrane region" description="Helical" evidence="1">
    <location>
        <begin position="112"/>
        <end position="136"/>
    </location>
</feature>
<feature type="transmembrane region" description="Helical" evidence="1">
    <location>
        <begin position="12"/>
        <end position="35"/>
    </location>
</feature>
<comment type="caution">
    <text evidence="2">The sequence shown here is derived from an EMBL/GenBank/DDBJ whole genome shotgun (WGS) entry which is preliminary data.</text>
</comment>
<dbReference type="Pfam" id="PF04238">
    <property type="entry name" value="DUF420"/>
    <property type="match status" value="1"/>
</dbReference>
<protein>
    <submittedName>
        <fullName evidence="2">DUF420 domain-containing protein</fullName>
    </submittedName>
</protein>
<name>A0A3A1N9Y3_9FLAO</name>
<accession>A0A3A1N9Y3</accession>
<dbReference type="PANTHER" id="PTHR37692">
    <property type="entry name" value="HYPOTHETICAL MEMBRANE SPANNING PROTEIN"/>
    <property type="match status" value="1"/>
</dbReference>
<proteinExistence type="predicted"/>
<reference evidence="2 3" key="1">
    <citation type="submission" date="2018-08" db="EMBL/GenBank/DDBJ databases">
        <title>Proposal of Muricauda 72 sp.nov. and Muricauda NH166 sp.nov., isolated from seawater.</title>
        <authorList>
            <person name="Cheng H."/>
            <person name="Wu Y.-H."/>
            <person name="Guo L.-L."/>
            <person name="Xu X.-W."/>
        </authorList>
    </citation>
    <scope>NUCLEOTIDE SEQUENCE [LARGE SCALE GENOMIC DNA]</scope>
    <source>
        <strain evidence="2 3">KCTC 22173</strain>
    </source>
</reference>
<keyword evidence="3" id="KW-1185">Reference proteome</keyword>
<evidence type="ECO:0000313" key="3">
    <source>
        <dbReference type="Proteomes" id="UP000266067"/>
    </source>
</evidence>
<dbReference type="InterPro" id="IPR007352">
    <property type="entry name" value="DUF420"/>
</dbReference>
<organism evidence="2 3">
    <name type="scientific">Flagellimonas lutimaris</name>
    <dbReference type="NCBI Taxonomy" id="475082"/>
    <lineage>
        <taxon>Bacteria</taxon>
        <taxon>Pseudomonadati</taxon>
        <taxon>Bacteroidota</taxon>
        <taxon>Flavobacteriia</taxon>
        <taxon>Flavobacteriales</taxon>
        <taxon>Flavobacteriaceae</taxon>
        <taxon>Flagellimonas</taxon>
    </lineage>
</organism>
<dbReference type="OrthoDB" id="9811380at2"/>
<feature type="transmembrane region" description="Helical" evidence="1">
    <location>
        <begin position="157"/>
        <end position="176"/>
    </location>
</feature>
<keyword evidence="1" id="KW-0812">Transmembrane</keyword>
<feature type="transmembrane region" description="Helical" evidence="1">
    <location>
        <begin position="78"/>
        <end position="97"/>
    </location>
</feature>
<dbReference type="RefSeq" id="WP_119607679.1">
    <property type="nucleotide sequence ID" value="NZ_QXFH01000070.1"/>
</dbReference>
<evidence type="ECO:0000256" key="1">
    <source>
        <dbReference type="SAM" id="Phobius"/>
    </source>
</evidence>
<dbReference type="Proteomes" id="UP000266067">
    <property type="component" value="Unassembled WGS sequence"/>
</dbReference>